<comment type="caution">
    <text evidence="1">The sequence shown here is derived from an EMBL/GenBank/DDBJ whole genome shotgun (WGS) entry which is preliminary data.</text>
</comment>
<evidence type="ECO:0000313" key="1">
    <source>
        <dbReference type="EMBL" id="CAF4578303.1"/>
    </source>
</evidence>
<name>A0A8S2YRQ2_9BILA</name>
<dbReference type="EMBL" id="CAJOBC010121937">
    <property type="protein sequence ID" value="CAF4578303.1"/>
    <property type="molecule type" value="Genomic_DNA"/>
</dbReference>
<dbReference type="AlphaFoldDB" id="A0A8S2YRQ2"/>
<dbReference type="Proteomes" id="UP000681722">
    <property type="component" value="Unassembled WGS sequence"/>
</dbReference>
<reference evidence="1" key="1">
    <citation type="submission" date="2021-02" db="EMBL/GenBank/DDBJ databases">
        <authorList>
            <person name="Nowell W R."/>
        </authorList>
    </citation>
    <scope>NUCLEOTIDE SEQUENCE</scope>
</reference>
<accession>A0A8S2YRQ2</accession>
<gene>
    <name evidence="1" type="ORF">SRO942_LOCUS48040</name>
</gene>
<sequence>MYDRYSSTSAVNYEVLLCAPESETLSIRPSGDEVWYVHEMRPQREIFTKAASTKIKATDNEISNDTKHSQMEPMIMRQQVLFGQQHKYHLAAGLEEHQSTCITQPEIPFTDQLDGLLEQNLDHLVYEHKDWVTGDHVTNLLTHWDWFWPYMVP</sequence>
<proteinExistence type="predicted"/>
<evidence type="ECO:0000313" key="2">
    <source>
        <dbReference type="Proteomes" id="UP000681722"/>
    </source>
</evidence>
<protein>
    <submittedName>
        <fullName evidence="1">Uncharacterized protein</fullName>
    </submittedName>
</protein>
<organism evidence="1 2">
    <name type="scientific">Didymodactylos carnosus</name>
    <dbReference type="NCBI Taxonomy" id="1234261"/>
    <lineage>
        <taxon>Eukaryota</taxon>
        <taxon>Metazoa</taxon>
        <taxon>Spiralia</taxon>
        <taxon>Gnathifera</taxon>
        <taxon>Rotifera</taxon>
        <taxon>Eurotatoria</taxon>
        <taxon>Bdelloidea</taxon>
        <taxon>Philodinida</taxon>
        <taxon>Philodinidae</taxon>
        <taxon>Didymodactylos</taxon>
    </lineage>
</organism>